<dbReference type="Pfam" id="PF25879">
    <property type="entry name" value="WHD_LYAR"/>
    <property type="match status" value="1"/>
</dbReference>
<keyword evidence="5" id="KW-1185">Reference proteome</keyword>
<dbReference type="AlphaFoldDB" id="A0A6A2WCJ7"/>
<evidence type="ECO:0000256" key="2">
    <source>
        <dbReference type="ARBA" id="ARBA00023242"/>
    </source>
</evidence>
<dbReference type="Proteomes" id="UP000436088">
    <property type="component" value="Unassembled WGS sequence"/>
</dbReference>
<comment type="caution">
    <text evidence="4">The sequence shown here is derived from an EMBL/GenBank/DDBJ whole genome shotgun (WGS) entry which is preliminary data.</text>
</comment>
<name>A0A6A2WCJ7_HIBSY</name>
<dbReference type="EMBL" id="VEPZ02001773">
    <property type="protein sequence ID" value="KAE8655963.1"/>
    <property type="molecule type" value="Genomic_DNA"/>
</dbReference>
<dbReference type="InterPro" id="IPR058719">
    <property type="entry name" value="WHD_LYAR"/>
</dbReference>
<accession>A0A6A2WCJ7</accession>
<keyword evidence="2" id="KW-0539">Nucleus</keyword>
<feature type="domain" description="Cell growth-regulating nucleolar protein-like winged helix" evidence="3">
    <location>
        <begin position="121"/>
        <end position="149"/>
    </location>
</feature>
<reference evidence="4" key="1">
    <citation type="submission" date="2019-09" db="EMBL/GenBank/DDBJ databases">
        <title>Draft genome information of white flower Hibiscus syriacus.</title>
        <authorList>
            <person name="Kim Y.-M."/>
        </authorList>
    </citation>
    <scope>NUCLEOTIDE SEQUENCE [LARGE SCALE GENOMIC DNA]</scope>
    <source>
        <strain evidence="4">YM2019G1</strain>
    </source>
</reference>
<protein>
    <recommendedName>
        <fullName evidence="3">Cell growth-regulating nucleolar protein-like winged helix domain-containing protein</fullName>
    </recommendedName>
</protein>
<proteinExistence type="predicted"/>
<gene>
    <name evidence="4" type="ORF">F3Y22_tig00117012pilonHSYRG00118</name>
</gene>
<comment type="subcellular location">
    <subcellularLocation>
        <location evidence="1">Nucleus</location>
    </subcellularLocation>
</comment>
<evidence type="ECO:0000313" key="4">
    <source>
        <dbReference type="EMBL" id="KAE8655963.1"/>
    </source>
</evidence>
<evidence type="ECO:0000313" key="5">
    <source>
        <dbReference type="Proteomes" id="UP000436088"/>
    </source>
</evidence>
<evidence type="ECO:0000259" key="3">
    <source>
        <dbReference type="Pfam" id="PF25879"/>
    </source>
</evidence>
<sequence>MAGTRLPCVEIKSDDSKQLPGTKILSKCSFNEQEHVFGRVGFSVRVVQTRVGELSEEYLQTQRRRRIISELGDHCGGRNNITDETGNGEVTHMEKEKAKKSKHNAVKEGIMDSALTKEDTKKKIKWNKQIKEALKSSPDGVLKMRKLQKTGSKGSPGIWIPLLSQC</sequence>
<evidence type="ECO:0000256" key="1">
    <source>
        <dbReference type="ARBA" id="ARBA00004123"/>
    </source>
</evidence>
<organism evidence="4 5">
    <name type="scientific">Hibiscus syriacus</name>
    <name type="common">Rose of Sharon</name>
    <dbReference type="NCBI Taxonomy" id="106335"/>
    <lineage>
        <taxon>Eukaryota</taxon>
        <taxon>Viridiplantae</taxon>
        <taxon>Streptophyta</taxon>
        <taxon>Embryophyta</taxon>
        <taxon>Tracheophyta</taxon>
        <taxon>Spermatophyta</taxon>
        <taxon>Magnoliopsida</taxon>
        <taxon>eudicotyledons</taxon>
        <taxon>Gunneridae</taxon>
        <taxon>Pentapetalae</taxon>
        <taxon>rosids</taxon>
        <taxon>malvids</taxon>
        <taxon>Malvales</taxon>
        <taxon>Malvaceae</taxon>
        <taxon>Malvoideae</taxon>
        <taxon>Hibiscus</taxon>
    </lineage>
</organism>